<keyword evidence="4 6" id="KW-0009">Actin-binding</keyword>
<evidence type="ECO:0000256" key="4">
    <source>
        <dbReference type="ARBA" id="ARBA00023203"/>
    </source>
</evidence>
<dbReference type="GO" id="GO:0003785">
    <property type="term" value="F:actin monomer binding"/>
    <property type="evidence" value="ECO:0007669"/>
    <property type="project" value="TreeGrafter"/>
</dbReference>
<reference evidence="7 8" key="1">
    <citation type="submission" date="2015-02" db="EMBL/GenBank/DDBJ databases">
        <title>Draft genome sequence of Aspergillus parasiticus SU-1.</title>
        <authorList>
            <person name="Yu J."/>
            <person name="Fedorova N."/>
            <person name="Yin Y."/>
            <person name="Losada L."/>
            <person name="Zafar N."/>
            <person name="Taujale R."/>
            <person name="Ehrlich K.C."/>
            <person name="Bhatnagar D."/>
            <person name="Cleveland T.E."/>
            <person name="Bennett J.W."/>
            <person name="Nierman W.C."/>
        </authorList>
    </citation>
    <scope>NUCLEOTIDE SEQUENCE [LARGE SCALE GENOMIC DNA]</scope>
    <source>
        <strain evidence="8">ATCC 56775 / NRRL 5862 / SRRC 143 / SU-1</strain>
    </source>
</reference>
<gene>
    <name evidence="7" type="ORF">P875_00021450</name>
</gene>
<comment type="caution">
    <text evidence="7">The sequence shown here is derived from an EMBL/GenBank/DDBJ whole genome shotgun (WGS) entry which is preliminary data.</text>
</comment>
<sequence>MSWQVSSLQLLIRLDYVDHQLIEQGLAHAAFIGEDLGVWASSKDYNLSREERQAMFDAFQDPNKLYKSGLDLAGQYFGPIAADDRIVKVGKENNGAMLVRMKGFIIMGEYGALAPAQAQYFINKVVDHLTAGGY</sequence>
<dbReference type="InterPro" id="IPR036140">
    <property type="entry name" value="PFN_sf"/>
</dbReference>
<evidence type="ECO:0000313" key="8">
    <source>
        <dbReference type="Proteomes" id="UP000033540"/>
    </source>
</evidence>
<evidence type="ECO:0000313" key="7">
    <source>
        <dbReference type="EMBL" id="KJK66381.1"/>
    </source>
</evidence>
<dbReference type="GO" id="GO:0005938">
    <property type="term" value="C:cell cortex"/>
    <property type="evidence" value="ECO:0007669"/>
    <property type="project" value="TreeGrafter"/>
</dbReference>
<dbReference type="Gene3D" id="3.30.450.30">
    <property type="entry name" value="Dynein light chain 2a, cytoplasmic"/>
    <property type="match status" value="1"/>
</dbReference>
<dbReference type="InterPro" id="IPR005455">
    <property type="entry name" value="PFN_euk"/>
</dbReference>
<evidence type="ECO:0000256" key="1">
    <source>
        <dbReference type="ARBA" id="ARBA00004245"/>
    </source>
</evidence>
<evidence type="ECO:0000256" key="6">
    <source>
        <dbReference type="RuleBase" id="RU003909"/>
    </source>
</evidence>
<dbReference type="PANTHER" id="PTHR11604">
    <property type="entry name" value="PROFILIN"/>
    <property type="match status" value="1"/>
</dbReference>
<name>A0A0F0IGS1_ASPPU</name>
<dbReference type="SMART" id="SM00392">
    <property type="entry name" value="PROF"/>
    <property type="match status" value="1"/>
</dbReference>
<keyword evidence="3" id="KW-0963">Cytoplasm</keyword>
<evidence type="ECO:0000256" key="2">
    <source>
        <dbReference type="ARBA" id="ARBA00010058"/>
    </source>
</evidence>
<dbReference type="Pfam" id="PF00235">
    <property type="entry name" value="Profilin"/>
    <property type="match status" value="1"/>
</dbReference>
<dbReference type="Proteomes" id="UP000033540">
    <property type="component" value="Unassembled WGS sequence"/>
</dbReference>
<dbReference type="OrthoDB" id="421374at2759"/>
<comment type="subcellular location">
    <subcellularLocation>
        <location evidence="1">Cytoplasm</location>
        <location evidence="1">Cytoskeleton</location>
    </subcellularLocation>
</comment>
<comment type="similarity">
    <text evidence="2 6">Belongs to the profilin family.</text>
</comment>
<evidence type="ECO:0000256" key="3">
    <source>
        <dbReference type="ARBA" id="ARBA00022490"/>
    </source>
</evidence>
<dbReference type="PANTHER" id="PTHR11604:SF0">
    <property type="entry name" value="PROFILIN"/>
    <property type="match status" value="1"/>
</dbReference>
<accession>A0A0F0IGS1</accession>
<dbReference type="GO" id="GO:0005856">
    <property type="term" value="C:cytoskeleton"/>
    <property type="evidence" value="ECO:0007669"/>
    <property type="project" value="UniProtKB-SubCell"/>
</dbReference>
<dbReference type="EMBL" id="JZEE01000308">
    <property type="protein sequence ID" value="KJK66381.1"/>
    <property type="molecule type" value="Genomic_DNA"/>
</dbReference>
<organism evidence="7 8">
    <name type="scientific">Aspergillus parasiticus (strain ATCC 56775 / NRRL 5862 / SRRC 143 / SU-1)</name>
    <dbReference type="NCBI Taxonomy" id="1403190"/>
    <lineage>
        <taxon>Eukaryota</taxon>
        <taxon>Fungi</taxon>
        <taxon>Dikarya</taxon>
        <taxon>Ascomycota</taxon>
        <taxon>Pezizomycotina</taxon>
        <taxon>Eurotiomycetes</taxon>
        <taxon>Eurotiomycetidae</taxon>
        <taxon>Eurotiales</taxon>
        <taxon>Aspergillaceae</taxon>
        <taxon>Aspergillus</taxon>
        <taxon>Aspergillus subgen. Circumdati</taxon>
    </lineage>
</organism>
<dbReference type="STRING" id="1403190.A0A0F0IGS1"/>
<proteinExistence type="inferred from homology"/>
<dbReference type="SUPFAM" id="SSF55770">
    <property type="entry name" value="Profilin (actin-binding protein)"/>
    <property type="match status" value="1"/>
</dbReference>
<evidence type="ECO:0000256" key="5">
    <source>
        <dbReference type="ARBA" id="ARBA00023212"/>
    </source>
</evidence>
<keyword evidence="5" id="KW-0206">Cytoskeleton</keyword>
<dbReference type="AlphaFoldDB" id="A0A0F0IGS1"/>
<protein>
    <recommendedName>
        <fullName evidence="6">Profilin</fullName>
    </recommendedName>
</protein>
<dbReference type="InterPro" id="IPR048278">
    <property type="entry name" value="PFN"/>
</dbReference>